<reference evidence="2 3" key="1">
    <citation type="submission" date="2024-08" db="EMBL/GenBank/DDBJ databases">
        <title>Sulfate-reducing bacteria isolated from formation water of the oil field in Kazakhstan and description of Pseudodesulfovibrio sp.</title>
        <authorList>
            <person name="Bidzhieva S.K."/>
            <person name="Tourova T.P."/>
            <person name="Grouzdev D.S."/>
            <person name="Beletsky A.V."/>
            <person name="Sokolova D.S."/>
            <person name="Samigullina S.R."/>
            <person name="Poltaraus A.B."/>
            <person name="Avtukh A.N."/>
            <person name="Tereshina V.M."/>
            <person name="Zhaparov N.S."/>
            <person name="Mardanov A.V."/>
            <person name="Nazina T.N."/>
        </authorList>
    </citation>
    <scope>NUCLEOTIDE SEQUENCE [LARGE SCALE GENOMIC DNA]</scope>
    <source>
        <strain evidence="2 3">9FUS</strain>
    </source>
</reference>
<proteinExistence type="predicted"/>
<evidence type="ECO:0000313" key="3">
    <source>
        <dbReference type="Proteomes" id="UP001568698"/>
    </source>
</evidence>
<keyword evidence="1" id="KW-0472">Membrane</keyword>
<protein>
    <recommendedName>
        <fullName evidence="4">Protease inhibitor Inh</fullName>
    </recommendedName>
</protein>
<evidence type="ECO:0000313" key="2">
    <source>
        <dbReference type="EMBL" id="MEZ7197252.1"/>
    </source>
</evidence>
<keyword evidence="3" id="KW-1185">Reference proteome</keyword>
<feature type="transmembrane region" description="Helical" evidence="1">
    <location>
        <begin position="41"/>
        <end position="60"/>
    </location>
</feature>
<dbReference type="Proteomes" id="UP001568698">
    <property type="component" value="Unassembled WGS sequence"/>
</dbReference>
<keyword evidence="1" id="KW-0812">Transmembrane</keyword>
<sequence>MFFLSPEQAGRGQWEWALFELTVENTNTDGEYMKIAGLNRFWLLSVVLTVVLGWGAMASAGEFNGKWRGAVTVDKKSVPAEMTVENGSSVIHFMSPFNCLVELEYPMMDSDTKYMAGVDNCSGGRCDELWNGRLILQKSQVGVVEIIIMDEHSRPWGQGTLNRQ</sequence>
<comment type="caution">
    <text evidence="2">The sequence shown here is derived from an EMBL/GenBank/DDBJ whole genome shotgun (WGS) entry which is preliminary data.</text>
</comment>
<keyword evidence="1" id="KW-1133">Transmembrane helix</keyword>
<evidence type="ECO:0000256" key="1">
    <source>
        <dbReference type="SAM" id="Phobius"/>
    </source>
</evidence>
<organism evidence="2 3">
    <name type="scientific">Pseudodesulfovibrio karagichevae</name>
    <dbReference type="NCBI Taxonomy" id="3239305"/>
    <lineage>
        <taxon>Bacteria</taxon>
        <taxon>Pseudomonadati</taxon>
        <taxon>Thermodesulfobacteriota</taxon>
        <taxon>Desulfovibrionia</taxon>
        <taxon>Desulfovibrionales</taxon>
        <taxon>Desulfovibrionaceae</taxon>
    </lineage>
</organism>
<dbReference type="RefSeq" id="WP_371386773.1">
    <property type="nucleotide sequence ID" value="NZ_JBGLYH010000028.1"/>
</dbReference>
<dbReference type="EMBL" id="JBGLYH010000028">
    <property type="protein sequence ID" value="MEZ7197252.1"/>
    <property type="molecule type" value="Genomic_DNA"/>
</dbReference>
<accession>A0ABV4K2R5</accession>
<name>A0ABV4K2R5_9BACT</name>
<evidence type="ECO:0008006" key="4">
    <source>
        <dbReference type="Google" id="ProtNLM"/>
    </source>
</evidence>
<gene>
    <name evidence="2" type="ORF">AB6M95_10865</name>
</gene>